<dbReference type="Pfam" id="PF02527">
    <property type="entry name" value="GidB"/>
    <property type="match status" value="1"/>
</dbReference>
<comment type="caution">
    <text evidence="6">Lacks conserved residue(s) required for the propagation of feature annotation.</text>
</comment>
<keyword evidence="3 6" id="KW-0489">Methyltransferase</keyword>
<dbReference type="EMBL" id="MCIA01000001">
    <property type="protein sequence ID" value="RKD35343.1"/>
    <property type="molecule type" value="Genomic_DNA"/>
</dbReference>
<protein>
    <recommendedName>
        <fullName evidence="6">Ribosomal RNA small subunit methyltransferase G</fullName>
        <ecNumber evidence="6">2.1.1.-</ecNumber>
    </recommendedName>
    <alternativeName>
        <fullName evidence="6">16S rRNA 7-methylguanosine methyltransferase</fullName>
        <shortName evidence="6">16S rRNA m7G methyltransferase</shortName>
    </alternativeName>
</protein>
<organism evidence="7 8">
    <name type="scientific">Lacrimispora algidixylanolytica</name>
    <dbReference type="NCBI Taxonomy" id="94868"/>
    <lineage>
        <taxon>Bacteria</taxon>
        <taxon>Bacillati</taxon>
        <taxon>Bacillota</taxon>
        <taxon>Clostridia</taxon>
        <taxon>Lachnospirales</taxon>
        <taxon>Lachnospiraceae</taxon>
        <taxon>Lacrimispora</taxon>
    </lineage>
</organism>
<evidence type="ECO:0000256" key="1">
    <source>
        <dbReference type="ARBA" id="ARBA00022490"/>
    </source>
</evidence>
<keyword evidence="2 6" id="KW-0698">rRNA processing</keyword>
<evidence type="ECO:0000256" key="5">
    <source>
        <dbReference type="ARBA" id="ARBA00022691"/>
    </source>
</evidence>
<sequence>MREIFKKQFQEELDLLEIKLEDNQIDQFYDYFEILVEWNKVMNLTTIIEMEEVITKHFADSLSLVKAVKDLSEKEYKIIDVGTGAGFPGIPLKIVFPQLNITLMDSLNKKVKFLNEVIDKLGLDGIQAIHGRAEDMGRDVKYRGQYDLCLSRAVANLSTLSEYCVPFVKVGGSFIPYKSGKIEEELGAAKHAVFLLGGKVEGLETFLLPGTDAERSLVLIRKNSETSGKYPRKAGLPSKEPLK</sequence>
<feature type="binding site" evidence="6">
    <location>
        <position position="152"/>
    </location>
    <ligand>
        <name>S-adenosyl-L-methionine</name>
        <dbReference type="ChEBI" id="CHEBI:59789"/>
    </ligand>
</feature>
<evidence type="ECO:0000256" key="4">
    <source>
        <dbReference type="ARBA" id="ARBA00022679"/>
    </source>
</evidence>
<gene>
    <name evidence="6" type="primary">rsmG</name>
    <name evidence="7" type="ORF">BET01_03100</name>
</gene>
<keyword evidence="4 6" id="KW-0808">Transferase</keyword>
<feature type="binding site" evidence="6">
    <location>
        <position position="82"/>
    </location>
    <ligand>
        <name>S-adenosyl-L-methionine</name>
        <dbReference type="ChEBI" id="CHEBI:59789"/>
    </ligand>
</feature>
<reference evidence="7 8" key="1">
    <citation type="submission" date="2016-08" db="EMBL/GenBank/DDBJ databases">
        <title>A new outlook on sporulation: Clostridium algidixylanolyticum.</title>
        <authorList>
            <person name="Poppleton D.I."/>
            <person name="Gribaldo S."/>
        </authorList>
    </citation>
    <scope>NUCLEOTIDE SEQUENCE [LARGE SCALE GENOMIC DNA]</scope>
    <source>
        <strain evidence="7 8">SPL73</strain>
    </source>
</reference>
<dbReference type="EC" id="2.1.1.-" evidence="6"/>
<feature type="binding site" evidence="6">
    <location>
        <begin position="133"/>
        <end position="134"/>
    </location>
    <ligand>
        <name>S-adenosyl-L-methionine</name>
        <dbReference type="ChEBI" id="CHEBI:59789"/>
    </ligand>
</feature>
<dbReference type="Proteomes" id="UP000284277">
    <property type="component" value="Unassembled WGS sequence"/>
</dbReference>
<dbReference type="InterPro" id="IPR029063">
    <property type="entry name" value="SAM-dependent_MTases_sf"/>
</dbReference>
<dbReference type="PANTHER" id="PTHR31760">
    <property type="entry name" value="S-ADENOSYL-L-METHIONINE-DEPENDENT METHYLTRANSFERASES SUPERFAMILY PROTEIN"/>
    <property type="match status" value="1"/>
</dbReference>
<evidence type="ECO:0000256" key="2">
    <source>
        <dbReference type="ARBA" id="ARBA00022552"/>
    </source>
</evidence>
<dbReference type="GO" id="GO:0005829">
    <property type="term" value="C:cytosol"/>
    <property type="evidence" value="ECO:0007669"/>
    <property type="project" value="TreeGrafter"/>
</dbReference>
<keyword evidence="5 6" id="KW-0949">S-adenosyl-L-methionine</keyword>
<keyword evidence="1 6" id="KW-0963">Cytoplasm</keyword>
<dbReference type="GO" id="GO:0070043">
    <property type="term" value="F:rRNA (guanine-N7-)-methyltransferase activity"/>
    <property type="evidence" value="ECO:0007669"/>
    <property type="project" value="UniProtKB-UniRule"/>
</dbReference>
<keyword evidence="8" id="KW-1185">Reference proteome</keyword>
<dbReference type="AlphaFoldDB" id="A0A419TCY5"/>
<comment type="caution">
    <text evidence="7">The sequence shown here is derived from an EMBL/GenBank/DDBJ whole genome shotgun (WGS) entry which is preliminary data.</text>
</comment>
<dbReference type="HAMAP" id="MF_00074">
    <property type="entry name" value="16SrRNA_methyltr_G"/>
    <property type="match status" value="1"/>
</dbReference>
<dbReference type="InterPro" id="IPR003682">
    <property type="entry name" value="rRNA_ssu_MeTfrase_G"/>
</dbReference>
<comment type="similarity">
    <text evidence="6">Belongs to the methyltransferase superfamily. RNA methyltransferase RsmG family.</text>
</comment>
<dbReference type="SUPFAM" id="SSF53335">
    <property type="entry name" value="S-adenosyl-L-methionine-dependent methyltransferases"/>
    <property type="match status" value="1"/>
</dbReference>
<evidence type="ECO:0000256" key="3">
    <source>
        <dbReference type="ARBA" id="ARBA00022603"/>
    </source>
</evidence>
<feature type="binding site" evidence="6">
    <location>
        <position position="87"/>
    </location>
    <ligand>
        <name>S-adenosyl-L-methionine</name>
        <dbReference type="ChEBI" id="CHEBI:59789"/>
    </ligand>
</feature>
<dbReference type="NCBIfam" id="TIGR00138">
    <property type="entry name" value="rsmG_gidB"/>
    <property type="match status" value="1"/>
</dbReference>
<dbReference type="Gene3D" id="3.40.50.150">
    <property type="entry name" value="Vaccinia Virus protein VP39"/>
    <property type="match status" value="1"/>
</dbReference>
<dbReference type="FunFam" id="3.40.50.150:FF:000041">
    <property type="entry name" value="Ribosomal RNA small subunit methyltransferase G"/>
    <property type="match status" value="1"/>
</dbReference>
<comment type="subcellular location">
    <subcellularLocation>
        <location evidence="6">Cytoplasm</location>
    </subcellularLocation>
</comment>
<accession>A0A419TCY5</accession>
<name>A0A419TCY5_9FIRM</name>
<evidence type="ECO:0000256" key="6">
    <source>
        <dbReference type="HAMAP-Rule" id="MF_00074"/>
    </source>
</evidence>
<proteinExistence type="inferred from homology"/>
<comment type="function">
    <text evidence="6">Specifically methylates the N7 position of a guanine in 16S rRNA.</text>
</comment>
<dbReference type="PANTHER" id="PTHR31760:SF0">
    <property type="entry name" value="S-ADENOSYL-L-METHIONINE-DEPENDENT METHYLTRANSFERASES SUPERFAMILY PROTEIN"/>
    <property type="match status" value="1"/>
</dbReference>
<dbReference type="OrthoDB" id="9808773at2"/>
<evidence type="ECO:0000313" key="7">
    <source>
        <dbReference type="EMBL" id="RKD35343.1"/>
    </source>
</evidence>
<dbReference type="RefSeq" id="WP_120195279.1">
    <property type="nucleotide sequence ID" value="NZ_MCIA01000001.1"/>
</dbReference>
<evidence type="ECO:0000313" key="8">
    <source>
        <dbReference type="Proteomes" id="UP000284277"/>
    </source>
</evidence>
<dbReference type="PIRSF" id="PIRSF003078">
    <property type="entry name" value="GidB"/>
    <property type="match status" value="1"/>
</dbReference>